<sequence>MLPIRKDLFRCGEGRMVFRIWDCDNDSDMSDFIERGGGLAIRSEDYSYDGDGGPYTVSLVNPSRNLNDCTSRDAFSSEFILMCCLKSTILPLKNYWLKKSGRFSDSFDPQDVLLQKISWFDAESLFSNPQFTKNLRRSDSSLDQLNVQPTVKLERITQSAVRTPPLFSEDELSQSQNTKSGVIPINGLVPIIKLERIDESEILEQCFQLWRSNKEAPAGLKKKPLTENPTFVILTSSEDECEVETKRRVSKPRIQKRKFHKIDITDNGSSDSETSQSEEPKRLTPRKELKETSASIGNQDKKHVRRLSLKRPSVSSSSSSPNKPLLGKSKPKLVVKENCENSLGTQDRSPRKNGPHQGNDEGNVNILEAFPGEGKTPLTNNSKSYLWPQNFSSETIKFVVGEATNIEVEESSNEGDNLCLQLESSHSESEEVEDITKSEKDFSVQCDFEEPLCENVGVQTIQVKIVSIDKDSAESLPSPIAGNMFEESSQSPKASNSFEESSPSPKPGNIFAESSSRPKAGNISTEPVPSPKPGNLGKTLVNQIISLSKNKSDLVCQTDFIEPVFCDKVCQTMAVLVQPIPLKDCMVSLEAHDSNETSEEDNAILPYKTKSRLSIDLSSPENCRLGSKDDQPVATPEKMHGFPPIMQLNGLEISPAKDVTKRQNLVLLNCSSEENEAQERVNEPQTPEIIMLSSDSSGRVSPGNNNLQQHSPLKQPKKSPKKLDTSSSERTTRSSLRKETRSYRSSRKK</sequence>
<feature type="compositionally biased region" description="Polar residues" evidence="1">
    <location>
        <begin position="266"/>
        <end position="277"/>
    </location>
</feature>
<proteinExistence type="predicted"/>
<dbReference type="AlphaFoldDB" id="A0A6J1SXB4"/>
<feature type="compositionally biased region" description="Basic residues" evidence="1">
    <location>
        <begin position="248"/>
        <end position="260"/>
    </location>
</feature>
<dbReference type="GeneID" id="113210295"/>
<feature type="compositionally biased region" description="Basic and acidic residues" evidence="1">
    <location>
        <begin position="278"/>
        <end position="291"/>
    </location>
</feature>
<evidence type="ECO:0000313" key="2">
    <source>
        <dbReference type="Proteomes" id="UP000504606"/>
    </source>
</evidence>
<feature type="compositionally biased region" description="Low complexity" evidence="1">
    <location>
        <begin position="310"/>
        <end position="328"/>
    </location>
</feature>
<feature type="compositionally biased region" description="Polar residues" evidence="1">
    <location>
        <begin position="512"/>
        <end position="527"/>
    </location>
</feature>
<feature type="compositionally biased region" description="Polar residues" evidence="1">
    <location>
        <begin position="693"/>
        <end position="706"/>
    </location>
</feature>
<feature type="region of interest" description="Disordered" evidence="1">
    <location>
        <begin position="693"/>
        <end position="749"/>
    </location>
</feature>
<evidence type="ECO:0000256" key="1">
    <source>
        <dbReference type="SAM" id="MobiDB-lite"/>
    </source>
</evidence>
<dbReference type="Proteomes" id="UP000504606">
    <property type="component" value="Unplaced"/>
</dbReference>
<feature type="region of interest" description="Disordered" evidence="1">
    <location>
        <begin position="248"/>
        <end position="365"/>
    </location>
</feature>
<organism evidence="2 3">
    <name type="scientific">Frankliniella occidentalis</name>
    <name type="common">Western flower thrips</name>
    <name type="synonym">Euthrips occidentalis</name>
    <dbReference type="NCBI Taxonomy" id="133901"/>
    <lineage>
        <taxon>Eukaryota</taxon>
        <taxon>Metazoa</taxon>
        <taxon>Ecdysozoa</taxon>
        <taxon>Arthropoda</taxon>
        <taxon>Hexapoda</taxon>
        <taxon>Insecta</taxon>
        <taxon>Pterygota</taxon>
        <taxon>Neoptera</taxon>
        <taxon>Paraneoptera</taxon>
        <taxon>Thysanoptera</taxon>
        <taxon>Terebrantia</taxon>
        <taxon>Thripoidea</taxon>
        <taxon>Thripidae</taxon>
        <taxon>Frankliniella</taxon>
    </lineage>
</organism>
<name>A0A6J1SXB4_FRAOC</name>
<protein>
    <submittedName>
        <fullName evidence="3">Uncharacterized protein LOC113210295</fullName>
    </submittedName>
</protein>
<feature type="compositionally biased region" description="Basic and acidic residues" evidence="1">
    <location>
        <begin position="730"/>
        <end position="742"/>
    </location>
</feature>
<reference evidence="3" key="1">
    <citation type="submission" date="2025-08" db="UniProtKB">
        <authorList>
            <consortium name="RefSeq"/>
        </authorList>
    </citation>
    <scope>IDENTIFICATION</scope>
    <source>
        <tissue evidence="3">Whole organism</tissue>
    </source>
</reference>
<feature type="region of interest" description="Disordered" evidence="1">
    <location>
        <begin position="477"/>
        <end position="535"/>
    </location>
</feature>
<accession>A0A6J1SXB4</accession>
<keyword evidence="2" id="KW-1185">Reference proteome</keyword>
<dbReference type="KEGG" id="foc:113210295"/>
<evidence type="ECO:0000313" key="3">
    <source>
        <dbReference type="RefSeq" id="XP_026283995.1"/>
    </source>
</evidence>
<dbReference type="RefSeq" id="XP_026283995.1">
    <property type="nucleotide sequence ID" value="XM_026428210.2"/>
</dbReference>
<feature type="compositionally biased region" description="Polar residues" evidence="1">
    <location>
        <begin position="486"/>
        <end position="503"/>
    </location>
</feature>
<gene>
    <name evidence="3" type="primary">LOC113210295</name>
</gene>